<comment type="caution">
    <text evidence="2">The sequence shown here is derived from an EMBL/GenBank/DDBJ whole genome shotgun (WGS) entry which is preliminary data.</text>
</comment>
<evidence type="ECO:0000313" key="3">
    <source>
        <dbReference type="Proteomes" id="UP001189429"/>
    </source>
</evidence>
<accession>A0ABN9WLM2</accession>
<dbReference type="EMBL" id="CAUYUJ010018948">
    <property type="protein sequence ID" value="CAK0887489.1"/>
    <property type="molecule type" value="Genomic_DNA"/>
</dbReference>
<feature type="region of interest" description="Disordered" evidence="1">
    <location>
        <begin position="93"/>
        <end position="114"/>
    </location>
</feature>
<evidence type="ECO:0000256" key="1">
    <source>
        <dbReference type="SAM" id="MobiDB-lite"/>
    </source>
</evidence>
<sequence length="114" mass="11125">MATAGASPSLGAARGAGAAPGGFGAAAAPRPATQAAAQGGGLLAAAEERRAALRGVAALFQQPEALGVSSASLLPLYGFDLRGAEFEPAVLRRPRPAVGGHGHRSNPFDEAPSG</sequence>
<feature type="compositionally biased region" description="Low complexity" evidence="1">
    <location>
        <begin position="1"/>
        <end position="17"/>
    </location>
</feature>
<feature type="compositionally biased region" description="Low complexity" evidence="1">
    <location>
        <begin position="25"/>
        <end position="37"/>
    </location>
</feature>
<name>A0ABN9WLM2_9DINO</name>
<evidence type="ECO:0000313" key="2">
    <source>
        <dbReference type="EMBL" id="CAK0887489.1"/>
    </source>
</evidence>
<protein>
    <submittedName>
        <fullName evidence="2">Uncharacterized protein</fullName>
    </submittedName>
</protein>
<proteinExistence type="predicted"/>
<feature type="region of interest" description="Disordered" evidence="1">
    <location>
        <begin position="1"/>
        <end position="41"/>
    </location>
</feature>
<keyword evidence="3" id="KW-1185">Reference proteome</keyword>
<gene>
    <name evidence="2" type="ORF">PCOR1329_LOCUS68528</name>
</gene>
<reference evidence="2" key="1">
    <citation type="submission" date="2023-10" db="EMBL/GenBank/DDBJ databases">
        <authorList>
            <person name="Chen Y."/>
            <person name="Shah S."/>
            <person name="Dougan E. K."/>
            <person name="Thang M."/>
            <person name="Chan C."/>
        </authorList>
    </citation>
    <scope>NUCLEOTIDE SEQUENCE [LARGE SCALE GENOMIC DNA]</scope>
</reference>
<dbReference type="Proteomes" id="UP001189429">
    <property type="component" value="Unassembled WGS sequence"/>
</dbReference>
<organism evidence="2 3">
    <name type="scientific">Prorocentrum cordatum</name>
    <dbReference type="NCBI Taxonomy" id="2364126"/>
    <lineage>
        <taxon>Eukaryota</taxon>
        <taxon>Sar</taxon>
        <taxon>Alveolata</taxon>
        <taxon>Dinophyceae</taxon>
        <taxon>Prorocentrales</taxon>
        <taxon>Prorocentraceae</taxon>
        <taxon>Prorocentrum</taxon>
    </lineage>
</organism>